<dbReference type="PROSITE" id="PS50908">
    <property type="entry name" value="RWD"/>
    <property type="match status" value="1"/>
</dbReference>
<dbReference type="PROSITE" id="PS00910">
    <property type="entry name" value="UPF0029"/>
    <property type="match status" value="1"/>
</dbReference>
<dbReference type="InterPro" id="IPR036956">
    <property type="entry name" value="Impact_N_sf"/>
</dbReference>
<protein>
    <recommendedName>
        <fullName evidence="7">RWD domain-containing protein</fullName>
    </recommendedName>
</protein>
<dbReference type="InterPro" id="IPR020568">
    <property type="entry name" value="Ribosomal_Su5_D2-typ_SF"/>
</dbReference>
<keyword evidence="4" id="KW-0678">Repressor</keyword>
<dbReference type="GO" id="GO:0003785">
    <property type="term" value="F:actin monomer binding"/>
    <property type="evidence" value="ECO:0007669"/>
    <property type="project" value="EnsemblFungi"/>
</dbReference>
<dbReference type="Pfam" id="PF01205">
    <property type="entry name" value="Impact_N"/>
    <property type="match status" value="1"/>
</dbReference>
<dbReference type="Gene3D" id="3.30.230.30">
    <property type="entry name" value="Impact, N-terminal domain"/>
    <property type="match status" value="1"/>
</dbReference>
<evidence type="ECO:0000256" key="3">
    <source>
        <dbReference type="ARBA" id="ARBA00022490"/>
    </source>
</evidence>
<evidence type="ECO:0000256" key="2">
    <source>
        <dbReference type="ARBA" id="ARBA00007665"/>
    </source>
</evidence>
<reference evidence="8 9" key="1">
    <citation type="journal article" date="2007" name="Proc. Natl. Acad. Sci. U.S.A.">
        <title>Independent sorting-out of thousands of duplicated gene pairs in two yeast species descended from a whole-genome duplication.</title>
        <authorList>
            <person name="Scannell D.R."/>
            <person name="Frank A.C."/>
            <person name="Conant G.C."/>
            <person name="Byrne K.P."/>
            <person name="Woolfit M."/>
            <person name="Wolfe K.H."/>
        </authorList>
    </citation>
    <scope>NUCLEOTIDE SEQUENCE [LARGE SCALE GENOMIC DNA]</scope>
    <source>
        <strain evidence="9">ATCC 22028 / DSM 70294 / BCRC 21397 / CBS 2163 / NBRC 10782 / NRRL Y-8283 / UCD 57-17</strain>
    </source>
</reference>
<dbReference type="FunCoup" id="A7TG20">
    <property type="interactions" value="417"/>
</dbReference>
<dbReference type="OrthoDB" id="69641at2759"/>
<dbReference type="eggNOG" id="KOG3299">
    <property type="taxonomic scope" value="Eukaryota"/>
</dbReference>
<evidence type="ECO:0000256" key="4">
    <source>
        <dbReference type="ARBA" id="ARBA00022491"/>
    </source>
</evidence>
<dbReference type="STRING" id="436907.A7TG20"/>
<dbReference type="GeneID" id="5547092"/>
<keyword evidence="5" id="KW-0810">Translation regulation</keyword>
<dbReference type="Gene3D" id="3.10.110.10">
    <property type="entry name" value="Ubiquitin Conjugating Enzyme"/>
    <property type="match status" value="1"/>
</dbReference>
<dbReference type="GO" id="GO:0006446">
    <property type="term" value="P:regulation of translational initiation"/>
    <property type="evidence" value="ECO:0007669"/>
    <property type="project" value="TreeGrafter"/>
</dbReference>
<dbReference type="CDD" id="cd23822">
    <property type="entry name" value="RWD_ScYIH1-like"/>
    <property type="match status" value="1"/>
</dbReference>
<dbReference type="SMART" id="SM00591">
    <property type="entry name" value="RWD"/>
    <property type="match status" value="1"/>
</dbReference>
<dbReference type="GO" id="GO:0043022">
    <property type="term" value="F:ribosome binding"/>
    <property type="evidence" value="ECO:0007669"/>
    <property type="project" value="EnsemblFungi"/>
</dbReference>
<accession>A7TG20</accession>
<dbReference type="SUPFAM" id="SSF54495">
    <property type="entry name" value="UBC-like"/>
    <property type="match status" value="1"/>
</dbReference>
<dbReference type="InParanoid" id="A7TG20"/>
<evidence type="ECO:0000256" key="5">
    <source>
        <dbReference type="ARBA" id="ARBA00022845"/>
    </source>
</evidence>
<dbReference type="Proteomes" id="UP000000267">
    <property type="component" value="Unassembled WGS sequence"/>
</dbReference>
<dbReference type="GO" id="GO:0034198">
    <property type="term" value="P:cellular response to amino acid starvation"/>
    <property type="evidence" value="ECO:0007669"/>
    <property type="project" value="EnsemblFungi"/>
</dbReference>
<gene>
    <name evidence="8" type="ORF">Kpol_1028p52</name>
</gene>
<comment type="subcellular location">
    <subcellularLocation>
        <location evidence="1">Cytoplasm</location>
    </subcellularLocation>
</comment>
<dbReference type="GO" id="GO:0140469">
    <property type="term" value="P:GCN2-mediated signaling"/>
    <property type="evidence" value="ECO:0007669"/>
    <property type="project" value="EnsemblFungi"/>
</dbReference>
<dbReference type="GO" id="GO:0004860">
    <property type="term" value="F:protein kinase inhibitor activity"/>
    <property type="evidence" value="ECO:0007669"/>
    <property type="project" value="EnsemblFungi"/>
</dbReference>
<dbReference type="GO" id="GO:0005737">
    <property type="term" value="C:cytoplasm"/>
    <property type="evidence" value="ECO:0007669"/>
    <property type="project" value="UniProtKB-SubCell"/>
</dbReference>
<dbReference type="EMBL" id="DS480385">
    <property type="protein sequence ID" value="EDO18777.1"/>
    <property type="molecule type" value="Genomic_DNA"/>
</dbReference>
<dbReference type="AlphaFoldDB" id="A7TG20"/>
<dbReference type="HOGENOM" id="CLU_045276_1_0_1"/>
<dbReference type="PANTHER" id="PTHR16301">
    <property type="entry name" value="IMPACT-RELATED"/>
    <property type="match status" value="1"/>
</dbReference>
<dbReference type="Pfam" id="PF05773">
    <property type="entry name" value="RWD"/>
    <property type="match status" value="1"/>
</dbReference>
<evidence type="ECO:0000313" key="9">
    <source>
        <dbReference type="Proteomes" id="UP000000267"/>
    </source>
</evidence>
<keyword evidence="3" id="KW-0963">Cytoplasm</keyword>
<dbReference type="SUPFAM" id="SSF54211">
    <property type="entry name" value="Ribosomal protein S5 domain 2-like"/>
    <property type="match status" value="1"/>
</dbReference>
<sequence>MSIDHEELVQEIEAIEAIYPDLLISKLDDCSIIRMKVPQHEYVTVQISFPKEYPSVKAPNVLEVNINKNGTYDQKYILHLFQEVMDSVYHQQSVCVFDFLTELDGVLYIEDEDEDIDHQSTEEIISIDPFEGWVASEPITDRKSTFMGFCIHVNSEEEAFAKLEQLKTDPKIRKSHHVMSAWRVKQDAIAFQDSDDDGETAAGSRMLHLVTIMDVWNVMVVVVRWFGGIHLGPDRFKHINSTAREAVLKAGFKRNT</sequence>
<comment type="similarity">
    <text evidence="2">Belongs to the IMPACT family.</text>
</comment>
<keyword evidence="6" id="KW-0346">Stress response</keyword>
<evidence type="ECO:0000256" key="1">
    <source>
        <dbReference type="ARBA" id="ARBA00004496"/>
    </source>
</evidence>
<dbReference type="InterPro" id="IPR001498">
    <property type="entry name" value="Impact_N"/>
</dbReference>
<evidence type="ECO:0000313" key="8">
    <source>
        <dbReference type="EMBL" id="EDO18777.1"/>
    </source>
</evidence>
<feature type="domain" description="RWD" evidence="7">
    <location>
        <begin position="10"/>
        <end position="110"/>
    </location>
</feature>
<dbReference type="PhylomeDB" id="A7TG20"/>
<name>A7TG20_VANPO</name>
<keyword evidence="9" id="KW-1185">Reference proteome</keyword>
<dbReference type="InterPro" id="IPR016135">
    <property type="entry name" value="UBQ-conjugating_enzyme/RWD"/>
</dbReference>
<proteinExistence type="inferred from homology"/>
<dbReference type="InterPro" id="IPR023582">
    <property type="entry name" value="Impact"/>
</dbReference>
<dbReference type="RefSeq" id="XP_001646635.1">
    <property type="nucleotide sequence ID" value="XM_001646585.1"/>
</dbReference>
<dbReference type="KEGG" id="vpo:Kpol_1028p52"/>
<dbReference type="InterPro" id="IPR006575">
    <property type="entry name" value="RWD_dom"/>
</dbReference>
<evidence type="ECO:0000256" key="6">
    <source>
        <dbReference type="ARBA" id="ARBA00023016"/>
    </source>
</evidence>
<dbReference type="InterPro" id="IPR020569">
    <property type="entry name" value="UPF0029_Impact_CS"/>
</dbReference>
<organism evidence="9">
    <name type="scientific">Vanderwaltozyma polyspora (strain ATCC 22028 / DSM 70294 / BCRC 21397 / CBS 2163 / NBRC 10782 / NRRL Y-8283 / UCD 57-17)</name>
    <name type="common">Kluyveromyces polysporus</name>
    <dbReference type="NCBI Taxonomy" id="436907"/>
    <lineage>
        <taxon>Eukaryota</taxon>
        <taxon>Fungi</taxon>
        <taxon>Dikarya</taxon>
        <taxon>Ascomycota</taxon>
        <taxon>Saccharomycotina</taxon>
        <taxon>Saccharomycetes</taxon>
        <taxon>Saccharomycetales</taxon>
        <taxon>Saccharomycetaceae</taxon>
        <taxon>Vanderwaltozyma</taxon>
    </lineage>
</organism>
<dbReference type="OMA" id="HLMQVMD"/>
<dbReference type="GO" id="GO:0031333">
    <property type="term" value="P:negative regulation of protein-containing complex assembly"/>
    <property type="evidence" value="ECO:0007669"/>
    <property type="project" value="EnsemblFungi"/>
</dbReference>
<evidence type="ECO:0000259" key="7">
    <source>
        <dbReference type="PROSITE" id="PS50908"/>
    </source>
</evidence>
<dbReference type="PANTHER" id="PTHR16301:SF25">
    <property type="entry name" value="PROTEIN IMPACT"/>
    <property type="match status" value="1"/>
</dbReference>